<dbReference type="Pfam" id="PF16248">
    <property type="entry name" value="DUF4905"/>
    <property type="match status" value="1"/>
</dbReference>
<evidence type="ECO:0000313" key="1">
    <source>
        <dbReference type="EMBL" id="HFI90325.1"/>
    </source>
</evidence>
<dbReference type="AlphaFoldDB" id="A0A7V2ZI03"/>
<reference evidence="1" key="1">
    <citation type="journal article" date="2020" name="mSystems">
        <title>Genome- and Community-Level Interaction Insights into Carbon Utilization and Element Cycling Functions of Hydrothermarchaeota in Hydrothermal Sediment.</title>
        <authorList>
            <person name="Zhou Z."/>
            <person name="Liu Y."/>
            <person name="Xu W."/>
            <person name="Pan J."/>
            <person name="Luo Z.H."/>
            <person name="Li M."/>
        </authorList>
    </citation>
    <scope>NUCLEOTIDE SEQUENCE [LARGE SCALE GENOMIC DNA]</scope>
    <source>
        <strain evidence="1">SpSt-479</strain>
    </source>
</reference>
<dbReference type="EMBL" id="DSUJ01000008">
    <property type="protein sequence ID" value="HFI90325.1"/>
    <property type="molecule type" value="Genomic_DNA"/>
</dbReference>
<name>A0A7V2ZI03_9BACT</name>
<protein>
    <submittedName>
        <fullName evidence="1">DUF4905 domain-containing protein</fullName>
    </submittedName>
</protein>
<dbReference type="InterPro" id="IPR032595">
    <property type="entry name" value="DUF4905"/>
</dbReference>
<organism evidence="1">
    <name type="scientific">Ignavibacterium album</name>
    <dbReference type="NCBI Taxonomy" id="591197"/>
    <lineage>
        <taxon>Bacteria</taxon>
        <taxon>Pseudomonadati</taxon>
        <taxon>Ignavibacteriota</taxon>
        <taxon>Ignavibacteria</taxon>
        <taxon>Ignavibacteriales</taxon>
        <taxon>Ignavibacteriaceae</taxon>
        <taxon>Ignavibacterium</taxon>
    </lineage>
</organism>
<comment type="caution">
    <text evidence="1">The sequence shown here is derived from an EMBL/GenBank/DDBJ whole genome shotgun (WGS) entry which is preliminary data.</text>
</comment>
<proteinExistence type="predicted"/>
<accession>A0A7V2ZI03</accession>
<gene>
    <name evidence="1" type="ORF">ENS31_02205</name>
</gene>
<sequence length="264" mass="31064">MEIKKLYNYDRGRQIFRLLPTGSDKLIIEERDRDKKEVYFSCLDIYTGKEIFIDLQFEEKYWIGIEKIYKDVILFHRYEKPDLPNHKGIIAFDIKSQTVLWENQNKFLLAAEDKVLFMSSEFGITKLFSVDYLSGEIESDTSEVQNIQPQKEDYSSYTYSHKISVEELNNLIPSNFKKIINEYVIKDYVNFVSRNKTSLFSFHYINNIGKLDNIFFAVDENGTILLQETLNTGLEKIEPESYFIKNDLLFLLFGSSGFGVYQII</sequence>